<accession>A0A8G2C815</accession>
<comment type="caution">
    <text evidence="1">The sequence shown here is derived from an EMBL/GenBank/DDBJ whole genome shotgun (WGS) entry which is preliminary data.</text>
</comment>
<protein>
    <recommendedName>
        <fullName evidence="3">Head decoration protein</fullName>
    </recommendedName>
</protein>
<evidence type="ECO:0000313" key="2">
    <source>
        <dbReference type="Proteomes" id="UP000184001"/>
    </source>
</evidence>
<evidence type="ECO:0008006" key="3">
    <source>
        <dbReference type="Google" id="ProtNLM"/>
    </source>
</evidence>
<gene>
    <name evidence="1" type="ORF">SAMN05660830_00842</name>
</gene>
<dbReference type="RefSeq" id="WP_020001963.1">
    <property type="nucleotide sequence ID" value="NZ_CP192219.1"/>
</dbReference>
<dbReference type="Proteomes" id="UP000184001">
    <property type="component" value="Unassembled WGS sequence"/>
</dbReference>
<name>A0A8G2C815_9BACT</name>
<evidence type="ECO:0000313" key="1">
    <source>
        <dbReference type="EMBL" id="SHI74269.1"/>
    </source>
</evidence>
<sequence length="113" mass="11814">MGKHNASVQHSYTVEIVISGSGPHVVRTYPKKAGVVIPFGGIAAMNSAEAIEFDPSGDLAVKGIAIKPAAADDISVTLCVLGGVKRELVTVKDNAALDAAITVKLEERHIYCE</sequence>
<dbReference type="EMBL" id="FQZR01000002">
    <property type="protein sequence ID" value="SHI74269.1"/>
    <property type="molecule type" value="Genomic_DNA"/>
</dbReference>
<organism evidence="1 2">
    <name type="scientific">Halodesulfovibrio aestuarii</name>
    <dbReference type="NCBI Taxonomy" id="126333"/>
    <lineage>
        <taxon>Bacteria</taxon>
        <taxon>Pseudomonadati</taxon>
        <taxon>Thermodesulfobacteriota</taxon>
        <taxon>Desulfovibrionia</taxon>
        <taxon>Desulfovibrionales</taxon>
        <taxon>Desulfovibrionaceae</taxon>
        <taxon>Halodesulfovibrio</taxon>
    </lineage>
</organism>
<reference evidence="1 2" key="1">
    <citation type="submission" date="2016-11" db="EMBL/GenBank/DDBJ databases">
        <authorList>
            <person name="Varghese N."/>
            <person name="Submissions S."/>
        </authorList>
    </citation>
    <scope>NUCLEOTIDE SEQUENCE [LARGE SCALE GENOMIC DNA]</scope>
    <source>
        <strain evidence="1 2">DSM 17919</strain>
    </source>
</reference>
<proteinExistence type="predicted"/>
<dbReference type="AlphaFoldDB" id="A0A8G2C815"/>